<reference evidence="12" key="1">
    <citation type="submission" date="2025-08" db="UniProtKB">
        <authorList>
            <consortium name="Ensembl"/>
        </authorList>
    </citation>
    <scope>IDENTIFICATION</scope>
</reference>
<dbReference type="GO" id="GO:0004674">
    <property type="term" value="F:protein serine/threonine kinase activity"/>
    <property type="evidence" value="ECO:0007669"/>
    <property type="project" value="UniProtKB-KW"/>
</dbReference>
<feature type="region of interest" description="Disordered" evidence="10">
    <location>
        <begin position="319"/>
        <end position="358"/>
    </location>
</feature>
<dbReference type="Ensembl" id="ENSCCRT00010112598.1">
    <property type="protein sequence ID" value="ENSCCRP00010101367.1"/>
    <property type="gene ID" value="ENSCCRG00010044589.1"/>
</dbReference>
<dbReference type="SMART" id="SM00220">
    <property type="entry name" value="S_TKc"/>
    <property type="match status" value="1"/>
</dbReference>
<dbReference type="GO" id="GO:0005737">
    <property type="term" value="C:cytoplasm"/>
    <property type="evidence" value="ECO:0007669"/>
    <property type="project" value="TreeGrafter"/>
</dbReference>
<feature type="region of interest" description="Disordered" evidence="10">
    <location>
        <begin position="272"/>
        <end position="299"/>
    </location>
</feature>
<keyword evidence="13" id="KW-1185">Reference proteome</keyword>
<evidence type="ECO:0000256" key="1">
    <source>
        <dbReference type="ARBA" id="ARBA00005505"/>
    </source>
</evidence>
<evidence type="ECO:0000256" key="6">
    <source>
        <dbReference type="ARBA" id="ARBA00022777"/>
    </source>
</evidence>
<dbReference type="Gene3D" id="3.30.200.20">
    <property type="entry name" value="Phosphorylase Kinase, domain 1"/>
    <property type="match status" value="1"/>
</dbReference>
<keyword evidence="7" id="KW-0067">ATP-binding</keyword>
<feature type="compositionally biased region" description="Polar residues" evidence="10">
    <location>
        <begin position="35"/>
        <end position="48"/>
    </location>
</feature>
<feature type="compositionally biased region" description="Low complexity" evidence="10">
    <location>
        <begin position="277"/>
        <end position="290"/>
    </location>
</feature>
<feature type="region of interest" description="Disordered" evidence="10">
    <location>
        <begin position="35"/>
        <end position="69"/>
    </location>
</feature>
<keyword evidence="6" id="KW-0418">Kinase</keyword>
<dbReference type="AlphaFoldDB" id="A0A8C1RBJ1"/>
<protein>
    <recommendedName>
        <fullName evidence="2">non-specific serine/threonine protein kinase</fullName>
        <ecNumber evidence="2">2.7.11.1</ecNumber>
    </recommendedName>
</protein>
<evidence type="ECO:0000313" key="13">
    <source>
        <dbReference type="Proteomes" id="UP000694427"/>
    </source>
</evidence>
<feature type="region of interest" description="Disordered" evidence="10">
    <location>
        <begin position="201"/>
        <end position="242"/>
    </location>
</feature>
<evidence type="ECO:0000259" key="11">
    <source>
        <dbReference type="PROSITE" id="PS50011"/>
    </source>
</evidence>
<evidence type="ECO:0000256" key="5">
    <source>
        <dbReference type="ARBA" id="ARBA00022741"/>
    </source>
</evidence>
<dbReference type="Proteomes" id="UP000694427">
    <property type="component" value="Unplaced"/>
</dbReference>
<evidence type="ECO:0000256" key="9">
    <source>
        <dbReference type="ARBA" id="ARBA00048679"/>
    </source>
</evidence>
<feature type="compositionally biased region" description="Low complexity" evidence="10">
    <location>
        <begin position="162"/>
        <end position="175"/>
    </location>
</feature>
<dbReference type="Pfam" id="PF00069">
    <property type="entry name" value="Pkinase"/>
    <property type="match status" value="1"/>
</dbReference>
<dbReference type="EC" id="2.7.11.1" evidence="2"/>
<evidence type="ECO:0000256" key="8">
    <source>
        <dbReference type="ARBA" id="ARBA00047899"/>
    </source>
</evidence>
<dbReference type="SUPFAM" id="SSF56112">
    <property type="entry name" value="Protein kinase-like (PK-like)"/>
    <property type="match status" value="1"/>
</dbReference>
<accession>A0A8C1RBJ1</accession>
<feature type="region of interest" description="Disordered" evidence="10">
    <location>
        <begin position="88"/>
        <end position="184"/>
    </location>
</feature>
<dbReference type="GO" id="GO:0043066">
    <property type="term" value="P:negative regulation of apoptotic process"/>
    <property type="evidence" value="ECO:0007669"/>
    <property type="project" value="TreeGrafter"/>
</dbReference>
<evidence type="ECO:0000256" key="10">
    <source>
        <dbReference type="SAM" id="MobiDB-lite"/>
    </source>
</evidence>
<dbReference type="GO" id="GO:0007346">
    <property type="term" value="P:regulation of mitotic cell cycle"/>
    <property type="evidence" value="ECO:0007669"/>
    <property type="project" value="TreeGrafter"/>
</dbReference>
<dbReference type="PANTHER" id="PTHR22984">
    <property type="entry name" value="SERINE/THREONINE-PROTEIN KINASE PIM"/>
    <property type="match status" value="1"/>
</dbReference>
<evidence type="ECO:0000256" key="7">
    <source>
        <dbReference type="ARBA" id="ARBA00022840"/>
    </source>
</evidence>
<dbReference type="InterPro" id="IPR000719">
    <property type="entry name" value="Prot_kinase_dom"/>
</dbReference>
<feature type="domain" description="Protein kinase" evidence="11">
    <location>
        <begin position="409"/>
        <end position="635"/>
    </location>
</feature>
<organism evidence="12 13">
    <name type="scientific">Cyprinus carpio</name>
    <name type="common">Common carp</name>
    <dbReference type="NCBI Taxonomy" id="7962"/>
    <lineage>
        <taxon>Eukaryota</taxon>
        <taxon>Metazoa</taxon>
        <taxon>Chordata</taxon>
        <taxon>Craniata</taxon>
        <taxon>Vertebrata</taxon>
        <taxon>Euteleostomi</taxon>
        <taxon>Actinopterygii</taxon>
        <taxon>Neopterygii</taxon>
        <taxon>Teleostei</taxon>
        <taxon>Ostariophysi</taxon>
        <taxon>Cypriniformes</taxon>
        <taxon>Cyprinidae</taxon>
        <taxon>Cyprininae</taxon>
        <taxon>Cyprinus</taxon>
    </lineage>
</organism>
<evidence type="ECO:0000313" key="12">
    <source>
        <dbReference type="Ensembl" id="ENSCCRP00010101367.1"/>
    </source>
</evidence>
<dbReference type="PROSITE" id="PS50011">
    <property type="entry name" value="PROTEIN_KINASE_DOM"/>
    <property type="match status" value="1"/>
</dbReference>
<keyword evidence="3" id="KW-0723">Serine/threonine-protein kinase</keyword>
<name>A0A8C1RBJ1_CYPCA</name>
<dbReference type="InterPro" id="IPR011009">
    <property type="entry name" value="Kinase-like_dom_sf"/>
</dbReference>
<keyword evidence="4" id="KW-0808">Transferase</keyword>
<dbReference type="InterPro" id="IPR051138">
    <property type="entry name" value="PIM_Ser/Thr_kinase"/>
</dbReference>
<evidence type="ECO:0000256" key="4">
    <source>
        <dbReference type="ARBA" id="ARBA00022679"/>
    </source>
</evidence>
<reference evidence="12" key="2">
    <citation type="submission" date="2025-09" db="UniProtKB">
        <authorList>
            <consortium name="Ensembl"/>
        </authorList>
    </citation>
    <scope>IDENTIFICATION</scope>
</reference>
<evidence type="ECO:0000256" key="3">
    <source>
        <dbReference type="ARBA" id="ARBA00022527"/>
    </source>
</evidence>
<dbReference type="GO" id="GO:0005524">
    <property type="term" value="F:ATP binding"/>
    <property type="evidence" value="ECO:0007669"/>
    <property type="project" value="UniProtKB-KW"/>
</dbReference>
<comment type="similarity">
    <text evidence="1">Belongs to the protein kinase superfamily. CAMK Ser/Thr protein kinase family. PIM subfamily.</text>
</comment>
<comment type="catalytic activity">
    <reaction evidence="9">
        <text>L-seryl-[protein] + ATP = O-phospho-L-seryl-[protein] + ADP + H(+)</text>
        <dbReference type="Rhea" id="RHEA:17989"/>
        <dbReference type="Rhea" id="RHEA-COMP:9863"/>
        <dbReference type="Rhea" id="RHEA-COMP:11604"/>
        <dbReference type="ChEBI" id="CHEBI:15378"/>
        <dbReference type="ChEBI" id="CHEBI:29999"/>
        <dbReference type="ChEBI" id="CHEBI:30616"/>
        <dbReference type="ChEBI" id="CHEBI:83421"/>
        <dbReference type="ChEBI" id="CHEBI:456216"/>
        <dbReference type="EC" id="2.7.11.1"/>
    </reaction>
</comment>
<evidence type="ECO:0000256" key="2">
    <source>
        <dbReference type="ARBA" id="ARBA00012513"/>
    </source>
</evidence>
<dbReference type="Gene3D" id="1.10.510.10">
    <property type="entry name" value="Transferase(Phosphotransferase) domain 1"/>
    <property type="match status" value="1"/>
</dbReference>
<keyword evidence="5" id="KW-0547">Nucleotide-binding</keyword>
<dbReference type="PANTHER" id="PTHR22984:SF11">
    <property type="entry name" value="AURORA KINASE-RELATED"/>
    <property type="match status" value="1"/>
</dbReference>
<proteinExistence type="inferred from homology"/>
<comment type="catalytic activity">
    <reaction evidence="8">
        <text>L-threonyl-[protein] + ATP = O-phospho-L-threonyl-[protein] + ADP + H(+)</text>
        <dbReference type="Rhea" id="RHEA:46608"/>
        <dbReference type="Rhea" id="RHEA-COMP:11060"/>
        <dbReference type="Rhea" id="RHEA-COMP:11605"/>
        <dbReference type="ChEBI" id="CHEBI:15378"/>
        <dbReference type="ChEBI" id="CHEBI:30013"/>
        <dbReference type="ChEBI" id="CHEBI:30616"/>
        <dbReference type="ChEBI" id="CHEBI:61977"/>
        <dbReference type="ChEBI" id="CHEBI:456216"/>
        <dbReference type="EC" id="2.7.11.1"/>
    </reaction>
</comment>
<sequence>MQKVNIMCADSPVETGSSSSEVFKDMFENFLQVQMESSRAHPSSSTVVSAEKYPEQQNNPTEKRTKGRKGCGCLRSVWKSVKHHVQTLKTRACPRVPDPEPSQEPPQTSRAEPTADTDPLESEPVFDYAQATQRRAVASAESSSDVFEDAFEYFPVESSTAQPSSENNPEQQNNPTEKRTKGRKGCGCLRSVWKSVKHHVQTLKTRACPRVPDPEPSQEPPQTSRAEPTADTDPLESEPVFDYAQATQRRAVASAESSSDVFEDAFEYFPVESSTAQPSSENNPEQQNNPTEKRTKGRKGCGCLRSVWKSVKHHVQTLKTRVCPRVPDPEPSQEPPQTSRAEPTADTDPLESETTDRESPVITALIHSVCFWFYYRALQLDFSLFINMLSHFVFPYEAQHGAEYLRSLYEVGEEVGSGVYEGIRRSDGQRVLIKFVKRHLPGKTSELEEFLRPMCEEAATMLMLQRPPFCDHVIQLYDWFITEEQNVLIMENPHPCVTLRKFIKKTRGHLSEEKARLIMWQVAVALRHCWDRGIFHETDLSNILINTDTLQLKIMDFRYAEHIIKKRSEDAYLEARLRVLAKLQAAENLYFVLDALIKTIRHPCWKKAHLSRGETSDKNTMERTLLEKHIKLRHK</sequence>